<dbReference type="Proteomes" id="UP000242188">
    <property type="component" value="Unassembled WGS sequence"/>
</dbReference>
<keyword evidence="1" id="KW-1133">Transmembrane helix</keyword>
<evidence type="ECO:0000259" key="2">
    <source>
        <dbReference type="Pfam" id="PF25044"/>
    </source>
</evidence>
<feature type="domain" description="DUF7789" evidence="2">
    <location>
        <begin position="185"/>
        <end position="314"/>
    </location>
</feature>
<feature type="transmembrane region" description="Helical" evidence="1">
    <location>
        <begin position="258"/>
        <end position="279"/>
    </location>
</feature>
<proteinExistence type="predicted"/>
<organism evidence="3 4">
    <name type="scientific">Mizuhopecten yessoensis</name>
    <name type="common">Japanese scallop</name>
    <name type="synonym">Patinopecten yessoensis</name>
    <dbReference type="NCBI Taxonomy" id="6573"/>
    <lineage>
        <taxon>Eukaryota</taxon>
        <taxon>Metazoa</taxon>
        <taxon>Spiralia</taxon>
        <taxon>Lophotrochozoa</taxon>
        <taxon>Mollusca</taxon>
        <taxon>Bivalvia</taxon>
        <taxon>Autobranchia</taxon>
        <taxon>Pteriomorphia</taxon>
        <taxon>Pectinida</taxon>
        <taxon>Pectinoidea</taxon>
        <taxon>Pectinidae</taxon>
        <taxon>Mizuhopecten</taxon>
    </lineage>
</organism>
<dbReference type="EMBL" id="NEDP02005594">
    <property type="protein sequence ID" value="OWF37148.1"/>
    <property type="molecule type" value="Genomic_DNA"/>
</dbReference>
<feature type="transmembrane region" description="Helical" evidence="1">
    <location>
        <begin position="62"/>
        <end position="81"/>
    </location>
</feature>
<dbReference type="PANTHER" id="PTHR39299:SF1">
    <property type="entry name" value="TRANSMEMBRANE PROTEIN"/>
    <property type="match status" value="1"/>
</dbReference>
<keyword evidence="4" id="KW-1185">Reference proteome</keyword>
<evidence type="ECO:0000256" key="1">
    <source>
        <dbReference type="SAM" id="Phobius"/>
    </source>
</evidence>
<comment type="caution">
    <text evidence="3">The sequence shown here is derived from an EMBL/GenBank/DDBJ whole genome shotgun (WGS) entry which is preliminary data.</text>
</comment>
<dbReference type="OrthoDB" id="2448307at2759"/>
<feature type="transmembrane region" description="Helical" evidence="1">
    <location>
        <begin position="231"/>
        <end position="251"/>
    </location>
</feature>
<dbReference type="STRING" id="6573.A0A210PKY3"/>
<dbReference type="InterPro" id="IPR056691">
    <property type="entry name" value="DUF7789"/>
</dbReference>
<dbReference type="AlphaFoldDB" id="A0A210PKY3"/>
<dbReference type="Pfam" id="PF25044">
    <property type="entry name" value="DUF7789"/>
    <property type="match status" value="2"/>
</dbReference>
<feature type="transmembrane region" description="Helical" evidence="1">
    <location>
        <begin position="198"/>
        <end position="219"/>
    </location>
</feature>
<protein>
    <recommendedName>
        <fullName evidence="2">DUF7789 domain-containing protein</fullName>
    </recommendedName>
</protein>
<keyword evidence="1" id="KW-0472">Membrane</keyword>
<feature type="transmembrane region" description="Helical" evidence="1">
    <location>
        <begin position="123"/>
        <end position="142"/>
    </location>
</feature>
<gene>
    <name evidence="3" type="ORF">KP79_PYT21333</name>
</gene>
<feature type="transmembrane region" description="Helical" evidence="1">
    <location>
        <begin position="291"/>
        <end position="316"/>
    </location>
</feature>
<sequence>MSTNMAEGGIEHQIQADDRGADTAPITFEDLGIPDAGGTELPDAPFGLGKRRSVRDLQKKEYVFIVLAGLCLLVTLVLTIWKLATLPKTSNDFSFALVLLLSTVFCLWYLVEGIMLERPYEILVLSISTFVVWLYIILNFSLGRKDMVKMVRLIVTSALSPFMIVLGVLIAKHYFDSGRLIFRTVGAQSFMQRMCRTIFGYFGMLKFDLQLSLSMVILILTTGQVLNELELVIVIIGIVIVFGCALIGYLGVRCESKILSIIYSFTLIIQPCYVIYKIVESVIKFTPATDSIAVPTMVCGAMSLGVRLVLIAYFVMSWLNYGKGLKEKVFAKTPTDAEANRNNTTVQT</sequence>
<feature type="domain" description="DUF7789" evidence="2">
    <location>
        <begin position="49"/>
        <end position="171"/>
    </location>
</feature>
<reference evidence="3 4" key="1">
    <citation type="journal article" date="2017" name="Nat. Ecol. Evol.">
        <title>Scallop genome provides insights into evolution of bilaterian karyotype and development.</title>
        <authorList>
            <person name="Wang S."/>
            <person name="Zhang J."/>
            <person name="Jiao W."/>
            <person name="Li J."/>
            <person name="Xun X."/>
            <person name="Sun Y."/>
            <person name="Guo X."/>
            <person name="Huan P."/>
            <person name="Dong B."/>
            <person name="Zhang L."/>
            <person name="Hu X."/>
            <person name="Sun X."/>
            <person name="Wang J."/>
            <person name="Zhao C."/>
            <person name="Wang Y."/>
            <person name="Wang D."/>
            <person name="Huang X."/>
            <person name="Wang R."/>
            <person name="Lv J."/>
            <person name="Li Y."/>
            <person name="Zhang Z."/>
            <person name="Liu B."/>
            <person name="Lu W."/>
            <person name="Hui Y."/>
            <person name="Liang J."/>
            <person name="Zhou Z."/>
            <person name="Hou R."/>
            <person name="Li X."/>
            <person name="Liu Y."/>
            <person name="Li H."/>
            <person name="Ning X."/>
            <person name="Lin Y."/>
            <person name="Zhao L."/>
            <person name="Xing Q."/>
            <person name="Dou J."/>
            <person name="Li Y."/>
            <person name="Mao J."/>
            <person name="Guo H."/>
            <person name="Dou H."/>
            <person name="Li T."/>
            <person name="Mu C."/>
            <person name="Jiang W."/>
            <person name="Fu Q."/>
            <person name="Fu X."/>
            <person name="Miao Y."/>
            <person name="Liu J."/>
            <person name="Yu Q."/>
            <person name="Li R."/>
            <person name="Liao H."/>
            <person name="Li X."/>
            <person name="Kong Y."/>
            <person name="Jiang Z."/>
            <person name="Chourrout D."/>
            <person name="Li R."/>
            <person name="Bao Z."/>
        </authorList>
    </citation>
    <scope>NUCLEOTIDE SEQUENCE [LARGE SCALE GENOMIC DNA]</scope>
    <source>
        <strain evidence="3 4">PY_sf001</strain>
    </source>
</reference>
<keyword evidence="1" id="KW-0812">Transmembrane</keyword>
<dbReference type="PANTHER" id="PTHR39299">
    <property type="entry name" value="TRANSMEMBRANE PROTEIN"/>
    <property type="match status" value="1"/>
</dbReference>
<feature type="transmembrane region" description="Helical" evidence="1">
    <location>
        <begin position="93"/>
        <end position="111"/>
    </location>
</feature>
<name>A0A210PKY3_MIZYE</name>
<evidence type="ECO:0000313" key="3">
    <source>
        <dbReference type="EMBL" id="OWF37148.1"/>
    </source>
</evidence>
<accession>A0A210PKY3</accession>
<feature type="transmembrane region" description="Helical" evidence="1">
    <location>
        <begin position="154"/>
        <end position="175"/>
    </location>
</feature>
<evidence type="ECO:0000313" key="4">
    <source>
        <dbReference type="Proteomes" id="UP000242188"/>
    </source>
</evidence>